<dbReference type="InterPro" id="IPR014036">
    <property type="entry name" value="DeoR-like_C"/>
</dbReference>
<keyword evidence="2" id="KW-0238">DNA-binding</keyword>
<evidence type="ECO:0000256" key="3">
    <source>
        <dbReference type="ARBA" id="ARBA00023163"/>
    </source>
</evidence>
<name>A0ABP3UPU4_9CLOT</name>
<keyword evidence="3" id="KW-0804">Transcription</keyword>
<dbReference type="Gene3D" id="3.40.50.1360">
    <property type="match status" value="1"/>
</dbReference>
<reference evidence="6" key="1">
    <citation type="journal article" date="2019" name="Int. J. Syst. Evol. Microbiol.">
        <title>The Global Catalogue of Microorganisms (GCM) 10K type strain sequencing project: providing services to taxonomists for standard genome sequencing and annotation.</title>
        <authorList>
            <consortium name="The Broad Institute Genomics Platform"/>
            <consortium name="The Broad Institute Genome Sequencing Center for Infectious Disease"/>
            <person name="Wu L."/>
            <person name="Ma J."/>
        </authorList>
    </citation>
    <scope>NUCLEOTIDE SEQUENCE [LARGE SCALE GENOMIC DNA]</scope>
    <source>
        <strain evidence="6">JCM 1407</strain>
    </source>
</reference>
<dbReference type="InterPro" id="IPR001034">
    <property type="entry name" value="DeoR_HTH"/>
</dbReference>
<dbReference type="PROSITE" id="PS00894">
    <property type="entry name" value="HTH_DEOR_1"/>
    <property type="match status" value="1"/>
</dbReference>
<feature type="domain" description="HTH deoR-type" evidence="4">
    <location>
        <begin position="3"/>
        <end position="58"/>
    </location>
</feature>
<dbReference type="PANTHER" id="PTHR30363">
    <property type="entry name" value="HTH-TYPE TRANSCRIPTIONAL REGULATOR SRLR-RELATED"/>
    <property type="match status" value="1"/>
</dbReference>
<dbReference type="InterPro" id="IPR036388">
    <property type="entry name" value="WH-like_DNA-bd_sf"/>
</dbReference>
<dbReference type="Pfam" id="PF08220">
    <property type="entry name" value="HTH_DeoR"/>
    <property type="match status" value="1"/>
</dbReference>
<protein>
    <submittedName>
        <fullName evidence="5">Transcriptional regulator GlcR</fullName>
    </submittedName>
</protein>
<dbReference type="SUPFAM" id="SSF46785">
    <property type="entry name" value="Winged helix' DNA-binding domain"/>
    <property type="match status" value="1"/>
</dbReference>
<evidence type="ECO:0000256" key="2">
    <source>
        <dbReference type="ARBA" id="ARBA00023125"/>
    </source>
</evidence>
<proteinExistence type="predicted"/>
<dbReference type="SMART" id="SM01134">
    <property type="entry name" value="DeoRC"/>
    <property type="match status" value="1"/>
</dbReference>
<dbReference type="SMART" id="SM00420">
    <property type="entry name" value="HTH_DEOR"/>
    <property type="match status" value="1"/>
</dbReference>
<dbReference type="Pfam" id="PF00455">
    <property type="entry name" value="DeoRC"/>
    <property type="match status" value="1"/>
</dbReference>
<dbReference type="InterPro" id="IPR018356">
    <property type="entry name" value="Tscrpt_reg_HTH_DeoR_CS"/>
</dbReference>
<dbReference type="InterPro" id="IPR036390">
    <property type="entry name" value="WH_DNA-bd_sf"/>
</dbReference>
<dbReference type="EMBL" id="BAAACG010000008">
    <property type="protein sequence ID" value="GAA0738869.1"/>
    <property type="molecule type" value="Genomic_DNA"/>
</dbReference>
<comment type="caution">
    <text evidence="5">The sequence shown here is derived from an EMBL/GenBank/DDBJ whole genome shotgun (WGS) entry which is preliminary data.</text>
</comment>
<evidence type="ECO:0000256" key="1">
    <source>
        <dbReference type="ARBA" id="ARBA00023015"/>
    </source>
</evidence>
<evidence type="ECO:0000313" key="5">
    <source>
        <dbReference type="EMBL" id="GAA0738869.1"/>
    </source>
</evidence>
<dbReference type="Gene3D" id="1.10.10.10">
    <property type="entry name" value="Winged helix-like DNA-binding domain superfamily/Winged helix DNA-binding domain"/>
    <property type="match status" value="1"/>
</dbReference>
<keyword evidence="1" id="KW-0805">Transcription regulation</keyword>
<accession>A0ABP3UPU4</accession>
<dbReference type="RefSeq" id="WP_343760715.1">
    <property type="nucleotide sequence ID" value="NZ_BAAACG010000008.1"/>
</dbReference>
<sequence>MYQEERIQAILKYLNNHKRISIEEICNLCNVSRDTARRDLVKLEKRKDILRTRGGALLPSIKTEIKSYKDRLFTDSEVKKSIGKLAASLIKENDKIIMDTSTTVQTCSEFINVDTCTIITNSINQADILSNKSQKIRVHLLGGELNKEQRLLYGPPVISMLSNYYVDKLFIGSCGLSGKGIMTVFDEDGFVKKKMIEQAEEVILLCDSSKFGKEGFFRVADLSKIDILITDKLPDKSLLDIFNNYKIKIILTK</sequence>
<dbReference type="InterPro" id="IPR050313">
    <property type="entry name" value="Carb_Metab_HTH_regulators"/>
</dbReference>
<dbReference type="PANTHER" id="PTHR30363:SF51">
    <property type="entry name" value="HTH-TYPE TRANSCRIPTIONAL REPRESSOR GLCR"/>
    <property type="match status" value="1"/>
</dbReference>
<dbReference type="SUPFAM" id="SSF100950">
    <property type="entry name" value="NagB/RpiA/CoA transferase-like"/>
    <property type="match status" value="1"/>
</dbReference>
<organism evidence="5 6">
    <name type="scientific">Clostridium oceanicum</name>
    <dbReference type="NCBI Taxonomy" id="1543"/>
    <lineage>
        <taxon>Bacteria</taxon>
        <taxon>Bacillati</taxon>
        <taxon>Bacillota</taxon>
        <taxon>Clostridia</taxon>
        <taxon>Eubacteriales</taxon>
        <taxon>Clostridiaceae</taxon>
        <taxon>Clostridium</taxon>
    </lineage>
</organism>
<dbReference type="InterPro" id="IPR037171">
    <property type="entry name" value="NagB/RpiA_transferase-like"/>
</dbReference>
<gene>
    <name evidence="5" type="primary">glcR</name>
    <name evidence="5" type="ORF">GCM10008906_16860</name>
</gene>
<evidence type="ECO:0000259" key="4">
    <source>
        <dbReference type="PROSITE" id="PS51000"/>
    </source>
</evidence>
<evidence type="ECO:0000313" key="6">
    <source>
        <dbReference type="Proteomes" id="UP001501510"/>
    </source>
</evidence>
<dbReference type="Proteomes" id="UP001501510">
    <property type="component" value="Unassembled WGS sequence"/>
</dbReference>
<dbReference type="PROSITE" id="PS51000">
    <property type="entry name" value="HTH_DEOR_2"/>
    <property type="match status" value="1"/>
</dbReference>
<keyword evidence="6" id="KW-1185">Reference proteome</keyword>